<keyword evidence="2" id="KW-1185">Reference proteome</keyword>
<dbReference type="AlphaFoldDB" id="A0A5B7YAZ3"/>
<dbReference type="EMBL" id="CP039852">
    <property type="protein sequence ID" value="QCZ92794.1"/>
    <property type="molecule type" value="Genomic_DNA"/>
</dbReference>
<dbReference type="KEGG" id="salk:FBQ74_04555"/>
<protein>
    <submittedName>
        <fullName evidence="1">Uncharacterized protein</fullName>
    </submittedName>
</protein>
<dbReference type="Proteomes" id="UP000304912">
    <property type="component" value="Chromosome"/>
</dbReference>
<proteinExistence type="predicted"/>
<accession>A0A5B7YAZ3</accession>
<evidence type="ECO:0000313" key="2">
    <source>
        <dbReference type="Proteomes" id="UP000304912"/>
    </source>
</evidence>
<gene>
    <name evidence="1" type="ORF">FBQ74_04555</name>
</gene>
<organism evidence="1 2">
    <name type="scientific">Salinimonas iocasae</name>
    <dbReference type="NCBI Taxonomy" id="2572577"/>
    <lineage>
        <taxon>Bacteria</taxon>
        <taxon>Pseudomonadati</taxon>
        <taxon>Pseudomonadota</taxon>
        <taxon>Gammaproteobacteria</taxon>
        <taxon>Alteromonadales</taxon>
        <taxon>Alteromonadaceae</taxon>
        <taxon>Alteromonas/Salinimonas group</taxon>
        <taxon>Salinimonas</taxon>
    </lineage>
</organism>
<evidence type="ECO:0000313" key="1">
    <source>
        <dbReference type="EMBL" id="QCZ92794.1"/>
    </source>
</evidence>
<dbReference type="RefSeq" id="WP_139755543.1">
    <property type="nucleotide sequence ID" value="NZ_CP039852.1"/>
</dbReference>
<sequence>MNRLASAAGCPDKKIANASGMMRKWCQGQEAPYTAVLFSRIGWCCLLAKGSAGSAEGVASRLLLAGRQHGRGC</sequence>
<reference evidence="1 2" key="1">
    <citation type="submission" date="2019-04" db="EMBL/GenBank/DDBJ databases">
        <title>Salinimonas iocasae sp. nov., a halophilic bacterium isolated from the outer tube casing of tubeworms in Okinawa Trough.</title>
        <authorList>
            <person name="Zhang H."/>
            <person name="Wang H."/>
            <person name="Li C."/>
        </authorList>
    </citation>
    <scope>NUCLEOTIDE SEQUENCE [LARGE SCALE GENOMIC DNA]</scope>
    <source>
        <strain evidence="1 2">KX18D6</strain>
    </source>
</reference>
<name>A0A5B7YAZ3_9ALTE</name>